<accession>A0A8J7UV94</accession>
<evidence type="ECO:0000313" key="2">
    <source>
        <dbReference type="EMBL" id="MBP2202171.1"/>
    </source>
</evidence>
<reference evidence="2" key="1">
    <citation type="submission" date="2021-03" db="EMBL/GenBank/DDBJ databases">
        <title>Genomic Encyclopedia of Type Strains, Phase IV (KMG-V): Genome sequencing to study the core and pangenomes of soil and plant-associated prokaryotes.</title>
        <authorList>
            <person name="Whitman W."/>
        </authorList>
    </citation>
    <scope>NUCLEOTIDE SEQUENCE</scope>
    <source>
        <strain evidence="2">C4</strain>
    </source>
</reference>
<dbReference type="Proteomes" id="UP000740329">
    <property type="component" value="Unassembled WGS sequence"/>
</dbReference>
<evidence type="ECO:0000313" key="3">
    <source>
        <dbReference type="Proteomes" id="UP000740329"/>
    </source>
</evidence>
<gene>
    <name evidence="2" type="ORF">J3E07_001612</name>
</gene>
<feature type="compositionally biased region" description="Acidic residues" evidence="1">
    <location>
        <begin position="13"/>
        <end position="26"/>
    </location>
</feature>
<evidence type="ECO:0000256" key="1">
    <source>
        <dbReference type="SAM" id="MobiDB-lite"/>
    </source>
</evidence>
<name>A0A8J7UV94_METVO</name>
<dbReference type="AlphaFoldDB" id="A0A8J7UV94"/>
<organism evidence="2 3">
    <name type="scientific">Methanococcus voltae</name>
    <dbReference type="NCBI Taxonomy" id="2188"/>
    <lineage>
        <taxon>Archaea</taxon>
        <taxon>Methanobacteriati</taxon>
        <taxon>Methanobacteriota</taxon>
        <taxon>Methanomada group</taxon>
        <taxon>Methanococci</taxon>
        <taxon>Methanococcales</taxon>
        <taxon>Methanococcaceae</taxon>
        <taxon>Methanococcus</taxon>
    </lineage>
</organism>
<protein>
    <submittedName>
        <fullName evidence="2">Uncharacterized protein</fullName>
    </submittedName>
</protein>
<feature type="region of interest" description="Disordered" evidence="1">
    <location>
        <begin position="1"/>
        <end position="26"/>
    </location>
</feature>
<dbReference type="RefSeq" id="WP_209591689.1">
    <property type="nucleotide sequence ID" value="NZ_JAGGMV010000008.1"/>
</dbReference>
<proteinExistence type="predicted"/>
<comment type="caution">
    <text evidence="2">The sequence shown here is derived from an EMBL/GenBank/DDBJ whole genome shotgun (WGS) entry which is preliminary data.</text>
</comment>
<sequence>MGLNIFKKKNNEDGEDESIKEDEESIEEQKGLINKIKEYQDIKKNELRSKHFLEQHPAQQKRVIWINETGEAQIIGYPKHMVPLPNNEYLITYRKKSIGWLEEVIEDIINKIKNEAEQYDAVYVPKYCCKINHDNIVVYASSFRSEEYTVKRSIPIEGNNPLFQQFWEVEKKRADALQNILYKVMEHDMGGMIVRAMFINPALKSYDILRDKTGKGNKSKTKESTTGFEYSTVVGDILGRSAPKMNDEE</sequence>
<dbReference type="EMBL" id="JAGGMV010000008">
    <property type="protein sequence ID" value="MBP2202171.1"/>
    <property type="molecule type" value="Genomic_DNA"/>
</dbReference>